<dbReference type="EMBL" id="LWDL01000017">
    <property type="protein sequence ID" value="OQW51840.1"/>
    <property type="molecule type" value="Genomic_DNA"/>
</dbReference>
<keyword evidence="4" id="KW-0143">Chaperone</keyword>
<evidence type="ECO:0000256" key="5">
    <source>
        <dbReference type="ARBA" id="ARBA00023284"/>
    </source>
</evidence>
<dbReference type="GO" id="GO:0042026">
    <property type="term" value="P:protein refolding"/>
    <property type="evidence" value="ECO:0007669"/>
    <property type="project" value="TreeGrafter"/>
</dbReference>
<proteinExistence type="predicted"/>
<accession>A0A1W9HWQ0</accession>
<dbReference type="GO" id="GO:0044183">
    <property type="term" value="F:protein folding chaperone"/>
    <property type="evidence" value="ECO:0007669"/>
    <property type="project" value="TreeGrafter"/>
</dbReference>
<dbReference type="InterPro" id="IPR023212">
    <property type="entry name" value="Hsp33_helix_hairpin_bin_dom_sf"/>
</dbReference>
<dbReference type="InterPro" id="IPR016153">
    <property type="entry name" value="Heat_shock_Hsp33_N"/>
</dbReference>
<evidence type="ECO:0000313" key="7">
    <source>
        <dbReference type="Proteomes" id="UP000192872"/>
    </source>
</evidence>
<gene>
    <name evidence="6" type="primary">hslO</name>
    <name evidence="6" type="ORF">A4S15_10230</name>
</gene>
<name>A0A1W9HWQ0_9HYPH</name>
<dbReference type="Gene3D" id="1.10.287.480">
    <property type="entry name" value="helix hairpin bin"/>
    <property type="match status" value="1"/>
</dbReference>
<dbReference type="SUPFAM" id="SSF64397">
    <property type="entry name" value="Hsp33 domain"/>
    <property type="match status" value="1"/>
</dbReference>
<evidence type="ECO:0000256" key="3">
    <source>
        <dbReference type="ARBA" id="ARBA00023157"/>
    </source>
</evidence>
<dbReference type="STRING" id="1827387.A4S15_10230"/>
<dbReference type="InterPro" id="IPR016154">
    <property type="entry name" value="Heat_shock_Hsp33_C"/>
</dbReference>
<dbReference type="NCBIfam" id="NF002386">
    <property type="entry name" value="PRK01402.1"/>
    <property type="match status" value="1"/>
</dbReference>
<dbReference type="PANTHER" id="PTHR30111:SF1">
    <property type="entry name" value="33 KDA CHAPERONIN"/>
    <property type="match status" value="1"/>
</dbReference>
<evidence type="ECO:0000256" key="1">
    <source>
        <dbReference type="ARBA" id="ARBA00022490"/>
    </source>
</evidence>
<dbReference type="Gene3D" id="3.55.30.10">
    <property type="entry name" value="Hsp33 domain"/>
    <property type="match status" value="1"/>
</dbReference>
<dbReference type="GO" id="GO:0051082">
    <property type="term" value="F:unfolded protein binding"/>
    <property type="evidence" value="ECO:0007669"/>
    <property type="project" value="InterPro"/>
</dbReference>
<evidence type="ECO:0000256" key="4">
    <source>
        <dbReference type="ARBA" id="ARBA00023186"/>
    </source>
</evidence>
<organism evidence="6 7">
    <name type="scientific">Candidatus Raskinella chloraquaticus</name>
    <dbReference type="NCBI Taxonomy" id="1951219"/>
    <lineage>
        <taxon>Bacteria</taxon>
        <taxon>Pseudomonadati</taxon>
        <taxon>Pseudomonadota</taxon>
        <taxon>Alphaproteobacteria</taxon>
        <taxon>Hyphomicrobiales</taxon>
        <taxon>Phreatobacteraceae</taxon>
        <taxon>Candidatus Raskinella</taxon>
    </lineage>
</organism>
<protein>
    <submittedName>
        <fullName evidence="6">Hsp33-like chaperonin</fullName>
    </submittedName>
</protein>
<dbReference type="Pfam" id="PF01430">
    <property type="entry name" value="HSP33"/>
    <property type="match status" value="1"/>
</dbReference>
<dbReference type="InterPro" id="IPR000397">
    <property type="entry name" value="Heat_shock_Hsp33"/>
</dbReference>
<keyword evidence="5" id="KW-0676">Redox-active center</keyword>
<dbReference type="Proteomes" id="UP000192872">
    <property type="component" value="Unassembled WGS sequence"/>
</dbReference>
<dbReference type="Gene3D" id="3.90.1280.10">
    <property type="entry name" value="HSP33 redox switch-like"/>
    <property type="match status" value="1"/>
</dbReference>
<evidence type="ECO:0000313" key="6">
    <source>
        <dbReference type="EMBL" id="OQW51840.1"/>
    </source>
</evidence>
<sequence length="328" mass="35846">MSEAPSRPARAVRDDSVLPFQVDSLDVRGRIVRLGPVLDLILSRHDYPRPVARLLAEAVALATLLGSALKFDGRMVLQTKGDGPVGMLVADFEAPDGIRACASFDKGRLAQAQSAGRISAPELLGSGYLAMTLDQGADMKNRYQGIVELDGASLEEAASTYFLRSEQIPSLVKLAVAESFTPVNGTMQAGWRATGFLVQFLPESPERRRMADLPPGDAPSDFVAPVHRDDQAWLTAQALVETISVDELVDPMVSPETLLYRLFHEEGVRVFEAQAIRDFCRCSQKRIVGVLKSFDAEERASLVNNGRVNVTCEFCSRAYDFVAEEVVD</sequence>
<dbReference type="SUPFAM" id="SSF118352">
    <property type="entry name" value="HSP33 redox switch-like"/>
    <property type="match status" value="1"/>
</dbReference>
<dbReference type="CDD" id="cd00498">
    <property type="entry name" value="Hsp33"/>
    <property type="match status" value="1"/>
</dbReference>
<keyword evidence="1" id="KW-0963">Cytoplasm</keyword>
<dbReference type="GO" id="GO:0005737">
    <property type="term" value="C:cytoplasm"/>
    <property type="evidence" value="ECO:0007669"/>
    <property type="project" value="InterPro"/>
</dbReference>
<dbReference type="AlphaFoldDB" id="A0A1W9HWQ0"/>
<keyword evidence="3" id="KW-1015">Disulfide bond</keyword>
<dbReference type="RefSeq" id="WP_376802157.1">
    <property type="nucleotide sequence ID" value="NZ_DBNB01000034.1"/>
</dbReference>
<dbReference type="PANTHER" id="PTHR30111">
    <property type="entry name" value="33 KDA CHAPERONIN"/>
    <property type="match status" value="1"/>
</dbReference>
<keyword evidence="2" id="KW-0862">Zinc</keyword>
<reference evidence="6 7" key="1">
    <citation type="journal article" date="2017" name="Water Res.">
        <title>Comammox in drinking water systems.</title>
        <authorList>
            <person name="Wang Y."/>
            <person name="Ma L."/>
            <person name="Mao Y."/>
            <person name="Jiang X."/>
            <person name="Xia Y."/>
            <person name="Yu K."/>
            <person name="Li B."/>
            <person name="Zhang T."/>
        </authorList>
    </citation>
    <scope>NUCLEOTIDE SEQUENCE [LARGE SCALE GENOMIC DNA]</scope>
    <source>
        <strain evidence="6">SG_bin8</strain>
    </source>
</reference>
<evidence type="ECO:0000256" key="2">
    <source>
        <dbReference type="ARBA" id="ARBA00022833"/>
    </source>
</evidence>
<comment type="caution">
    <text evidence="6">The sequence shown here is derived from an EMBL/GenBank/DDBJ whole genome shotgun (WGS) entry which is preliminary data.</text>
</comment>
<dbReference type="PIRSF" id="PIRSF005261">
    <property type="entry name" value="Heat_shock_Hsp33"/>
    <property type="match status" value="1"/>
</dbReference>